<keyword evidence="2" id="KW-0812">Transmembrane</keyword>
<dbReference type="Pfam" id="PF07228">
    <property type="entry name" value="SpoIIE"/>
    <property type="match status" value="1"/>
</dbReference>
<dbReference type="AlphaFoldDB" id="A0A9X7W2W8"/>
<dbReference type="Gene3D" id="3.60.40.10">
    <property type="entry name" value="PPM-type phosphatase domain"/>
    <property type="match status" value="1"/>
</dbReference>
<dbReference type="SMART" id="SM00331">
    <property type="entry name" value="PP2C_SIG"/>
    <property type="match status" value="1"/>
</dbReference>
<feature type="transmembrane region" description="Helical" evidence="2">
    <location>
        <begin position="257"/>
        <end position="274"/>
    </location>
</feature>
<dbReference type="EMBL" id="CP071182">
    <property type="protein sequence ID" value="QSO49644.1"/>
    <property type="molecule type" value="Genomic_DNA"/>
</dbReference>
<protein>
    <submittedName>
        <fullName evidence="4">Stage II sporulation protein E</fullName>
        <ecNumber evidence="4">3.1.3.16</ecNumber>
    </submittedName>
</protein>
<evidence type="ECO:0000256" key="2">
    <source>
        <dbReference type="SAM" id="Phobius"/>
    </source>
</evidence>
<dbReference type="PROSITE" id="PS51746">
    <property type="entry name" value="PPM_2"/>
    <property type="match status" value="1"/>
</dbReference>
<dbReference type="Pfam" id="PF19732">
    <property type="entry name" value="SpoIIE_N"/>
    <property type="match status" value="1"/>
</dbReference>
<dbReference type="PANTHER" id="PTHR43156:SF2">
    <property type="entry name" value="STAGE II SPORULATION PROTEIN E"/>
    <property type="match status" value="1"/>
</dbReference>
<keyword evidence="2" id="KW-0472">Membrane</keyword>
<evidence type="ECO:0000259" key="3">
    <source>
        <dbReference type="PROSITE" id="PS51746"/>
    </source>
</evidence>
<dbReference type="InterPro" id="IPR014221">
    <property type="entry name" value="SpoII_E"/>
</dbReference>
<feature type="transmembrane region" description="Helical" evidence="2">
    <location>
        <begin position="140"/>
        <end position="159"/>
    </location>
</feature>
<dbReference type="SMART" id="SM00332">
    <property type="entry name" value="PP2Cc"/>
    <property type="match status" value="1"/>
</dbReference>
<feature type="domain" description="PPM-type phosphatase" evidence="3">
    <location>
        <begin position="570"/>
        <end position="780"/>
    </location>
</feature>
<dbReference type="NCBIfam" id="TIGR02865">
    <property type="entry name" value="spore_II_E"/>
    <property type="match status" value="1"/>
</dbReference>
<dbReference type="InterPro" id="IPR045768">
    <property type="entry name" value="SpoIIE_N"/>
</dbReference>
<dbReference type="EC" id="3.1.3.16" evidence="4"/>
<dbReference type="GO" id="GO:0004722">
    <property type="term" value="F:protein serine/threonine phosphatase activity"/>
    <property type="evidence" value="ECO:0007669"/>
    <property type="project" value="UniProtKB-EC"/>
</dbReference>
<dbReference type="InterPro" id="IPR001932">
    <property type="entry name" value="PPM-type_phosphatase-like_dom"/>
</dbReference>
<dbReference type="PANTHER" id="PTHR43156">
    <property type="entry name" value="STAGE II SPORULATION PROTEIN E-RELATED"/>
    <property type="match status" value="1"/>
</dbReference>
<gene>
    <name evidence="4" type="primary">spoIIE</name>
    <name evidence="4" type="ORF">JZ786_02620</name>
</gene>
<feature type="transmembrane region" description="Helical" evidence="2">
    <location>
        <begin position="105"/>
        <end position="128"/>
    </location>
</feature>
<keyword evidence="2" id="KW-1133">Transmembrane helix</keyword>
<accession>A0A9X7W2W8</accession>
<evidence type="ECO:0000313" key="4">
    <source>
        <dbReference type="EMBL" id="QSO49644.1"/>
    </source>
</evidence>
<dbReference type="Proteomes" id="UP000663505">
    <property type="component" value="Chromosome"/>
</dbReference>
<feature type="transmembrane region" description="Helical" evidence="2">
    <location>
        <begin position="171"/>
        <end position="190"/>
    </location>
</feature>
<feature type="transmembrane region" description="Helical" evidence="2">
    <location>
        <begin position="71"/>
        <end position="93"/>
    </location>
</feature>
<dbReference type="SUPFAM" id="SSF81606">
    <property type="entry name" value="PP2C-like"/>
    <property type="match status" value="1"/>
</dbReference>
<keyword evidence="5" id="KW-1185">Reference proteome</keyword>
<keyword evidence="1 4" id="KW-0378">Hydrolase</keyword>
<dbReference type="KEGG" id="afx:JZ786_02620"/>
<dbReference type="InterPro" id="IPR036457">
    <property type="entry name" value="PPM-type-like_dom_sf"/>
</dbReference>
<feature type="transmembrane region" description="Helical" evidence="2">
    <location>
        <begin position="202"/>
        <end position="229"/>
    </location>
</feature>
<sequence>MTKVPKAKFRPFRTTAKIVARELLLVAVAVLLGRANIGHNIAPFALAFFVVVTEVGGKRQKVLAFAAVFGAFWRGGVTAFMVTLVAFLLYRGIRLLFSGKRQLDIHLIPFVAGIIDIAVRLAVIGTVWTRYDILMALSDGALVTILALVFIQSLPVLMGHERPRTLRPEELMSLTILVGSVISGLNGLYIHQISVMSVVVDWVILVLASAGGTGVGAAAAITVGILSVLARGETLSGVAVLGFAGLLSGVMKEARRMWIGLAFVLCVVLLSAGVQTNWTTAWPVWAAALAGTVFFMVTPRSLRTELAAYMPGTLEHQVSEQERVRRIRSLLSERMQDVGLVFNELSRTFAEGADSPLVSAQQLLDHTVASTAASVCQGCARRVKCWEKEGYSTYQAVTHTVERLEASPSGNVLPSPDLKERCIRVDAMMNTLRHQLEITDRDAKWMEKLREQNDLVSAQLTGVAHVIESVAREIDRGNSRSLAGEEQILSALEQLGLYVDHVHIVSLEPGKVEIEITQPSVGAYENSVRMIAPLLSGIVGENISVRHLDNPEQGGPCVSVFTSARAYEVSTAVATAARDGKTVSGDSYSAVDLGNGRFAVVVSDGMGNGERARRESKAAVELLKQLLKAGFDEKLAIQTVNSTLLLRSRDEMFTTLDMALIDLYSAESQLLKVGSAPSYIKRGKSVRCISGASVPIGILRDIEVHAIEEQFHDGDLLILMSDGVYDAPNQLYDKDDWLRRQISRMETEDPQSIADTLLEAAVRLNHGEIHDDMTVLVARIGAKNPEWASIKLPGVSGLRSRSKGA</sequence>
<evidence type="ECO:0000256" key="1">
    <source>
        <dbReference type="ARBA" id="ARBA00022801"/>
    </source>
</evidence>
<proteinExistence type="predicted"/>
<evidence type="ECO:0000313" key="5">
    <source>
        <dbReference type="Proteomes" id="UP000663505"/>
    </source>
</evidence>
<dbReference type="InterPro" id="IPR052016">
    <property type="entry name" value="Bact_Sigma-Reg"/>
</dbReference>
<reference evidence="4 5" key="1">
    <citation type="submission" date="2021-02" db="EMBL/GenBank/DDBJ databases">
        <title>Alicyclobacillus curvatus sp. nov. and Alicyclobacillus mengziensis sp. nov., two acidophilic bacteria isolated from acid mine drainage.</title>
        <authorList>
            <person name="Huang Y."/>
        </authorList>
    </citation>
    <scope>NUCLEOTIDE SEQUENCE [LARGE SCALE GENOMIC DNA]</scope>
    <source>
        <strain evidence="4 5">S30H14</strain>
    </source>
</reference>
<organism evidence="4 5">
    <name type="scientific">Alicyclobacillus mengziensis</name>
    <dbReference type="NCBI Taxonomy" id="2931921"/>
    <lineage>
        <taxon>Bacteria</taxon>
        <taxon>Bacillati</taxon>
        <taxon>Bacillota</taxon>
        <taxon>Bacilli</taxon>
        <taxon>Bacillales</taxon>
        <taxon>Alicyclobacillaceae</taxon>
        <taxon>Alicyclobacillus</taxon>
    </lineage>
</organism>
<name>A0A9X7W2W8_9BACL</name>